<feature type="domain" description="Homing endonuclease LAGLIDADG" evidence="1">
    <location>
        <begin position="121"/>
        <end position="223"/>
    </location>
</feature>
<dbReference type="Proteomes" id="UP000053841">
    <property type="component" value="Unassembled WGS sequence"/>
</dbReference>
<dbReference type="RefSeq" id="XP_007718776.1">
    <property type="nucleotide sequence ID" value="XM_007720586.1"/>
</dbReference>
<accession>W6XIJ6</accession>
<dbReference type="Pfam" id="PF00961">
    <property type="entry name" value="LAGLIDADG_1"/>
    <property type="match status" value="2"/>
</dbReference>
<proteinExistence type="predicted"/>
<feature type="non-terminal residue" evidence="2">
    <location>
        <position position="1"/>
    </location>
</feature>
<dbReference type="KEGG" id="bze:COCCADRAFT_113017"/>
<dbReference type="InterPro" id="IPR004860">
    <property type="entry name" value="LAGLIDADG_dom"/>
</dbReference>
<dbReference type="InterPro" id="IPR051289">
    <property type="entry name" value="LAGLIDADG_Endonuclease"/>
</dbReference>
<reference evidence="2 3" key="1">
    <citation type="journal article" date="2013" name="PLoS Genet.">
        <title>Comparative genome structure, secondary metabolite, and effector coding capacity across Cochliobolus pathogens.</title>
        <authorList>
            <person name="Condon B.J."/>
            <person name="Leng Y."/>
            <person name="Wu D."/>
            <person name="Bushley K.E."/>
            <person name="Ohm R.A."/>
            <person name="Otillar R."/>
            <person name="Martin J."/>
            <person name="Schackwitz W."/>
            <person name="Grimwood J."/>
            <person name="MohdZainudin N."/>
            <person name="Xue C."/>
            <person name="Wang R."/>
            <person name="Manning V.A."/>
            <person name="Dhillon B."/>
            <person name="Tu Z.J."/>
            <person name="Steffenson B.J."/>
            <person name="Salamov A."/>
            <person name="Sun H."/>
            <person name="Lowry S."/>
            <person name="LaButti K."/>
            <person name="Han J."/>
            <person name="Copeland A."/>
            <person name="Lindquist E."/>
            <person name="Barry K."/>
            <person name="Schmutz J."/>
            <person name="Baker S.E."/>
            <person name="Ciuffetti L.M."/>
            <person name="Grigoriev I.V."/>
            <person name="Zhong S."/>
            <person name="Turgeon B.G."/>
        </authorList>
    </citation>
    <scope>NUCLEOTIDE SEQUENCE [LARGE SCALE GENOMIC DNA]</scope>
    <source>
        <strain evidence="2 3">26-R-13</strain>
    </source>
</reference>
<evidence type="ECO:0000259" key="1">
    <source>
        <dbReference type="Pfam" id="PF00961"/>
    </source>
</evidence>
<dbReference type="EMBL" id="KI965062">
    <property type="protein sequence ID" value="EUC26922.1"/>
    <property type="molecule type" value="Genomic_DNA"/>
</dbReference>
<gene>
    <name evidence="2" type="ORF">COCCADRAFT_113017</name>
</gene>
<protein>
    <recommendedName>
        <fullName evidence="1">Homing endonuclease LAGLIDADG domain-containing protein</fullName>
    </recommendedName>
</protein>
<dbReference type="SUPFAM" id="SSF55608">
    <property type="entry name" value="Homing endonucleases"/>
    <property type="match status" value="2"/>
</dbReference>
<dbReference type="GeneID" id="19144567"/>
<dbReference type="Gene3D" id="3.10.28.10">
    <property type="entry name" value="Homing endonucleases"/>
    <property type="match status" value="2"/>
</dbReference>
<name>W6XIJ6_COCC2</name>
<organism evidence="2 3">
    <name type="scientific">Cochliobolus carbonum (strain 26-R-13)</name>
    <name type="common">Maize leaf spot fungus</name>
    <name type="synonym">Bipolaris zeicola</name>
    <dbReference type="NCBI Taxonomy" id="930089"/>
    <lineage>
        <taxon>Eukaryota</taxon>
        <taxon>Fungi</taxon>
        <taxon>Dikarya</taxon>
        <taxon>Ascomycota</taxon>
        <taxon>Pezizomycotina</taxon>
        <taxon>Dothideomycetes</taxon>
        <taxon>Pleosporomycetidae</taxon>
        <taxon>Pleosporales</taxon>
        <taxon>Pleosporineae</taxon>
        <taxon>Pleosporaceae</taxon>
        <taxon>Bipolaris</taxon>
    </lineage>
</organism>
<dbReference type="AlphaFoldDB" id="W6XIJ6"/>
<feature type="domain" description="Homing endonuclease LAGLIDADG" evidence="1">
    <location>
        <begin position="2"/>
        <end position="70"/>
    </location>
</feature>
<dbReference type="OrthoDB" id="10492190at2759"/>
<keyword evidence="3" id="KW-1185">Reference proteome</keyword>
<dbReference type="PANTHER" id="PTHR36181:SF2">
    <property type="entry name" value="INTRON-ENCODED ENDONUCLEASE AI3-RELATED"/>
    <property type="match status" value="1"/>
</dbReference>
<dbReference type="GO" id="GO:0005739">
    <property type="term" value="C:mitochondrion"/>
    <property type="evidence" value="ECO:0007669"/>
    <property type="project" value="UniProtKB-ARBA"/>
</dbReference>
<dbReference type="GO" id="GO:0004519">
    <property type="term" value="F:endonuclease activity"/>
    <property type="evidence" value="ECO:0007669"/>
    <property type="project" value="InterPro"/>
</dbReference>
<dbReference type="HOGENOM" id="CLU_1237569_0_0_1"/>
<sequence length="224" mass="26084">DDRQTLVYIKNLLSGLVNREVGVIVDSKNQHESYYIVAKFIDILEILIPLFSKYYFTTSKFLDFQCFKEAAEIRKTSYKEKRKLNKEELNQILEIKATMNSNRSEFDMNDLPKKFLSPSRLIGFIEGDGAFCIPNMIPTLSIKQHSKNIHFLYEIAEFLIKLPYCPEIETKLDKLNTKPTPGVSRDSPTTCILSVSNILQLYNYILPFFKTLRFKTRKGVDFQL</sequence>
<dbReference type="InterPro" id="IPR027434">
    <property type="entry name" value="Homing_endonucl"/>
</dbReference>
<dbReference type="STRING" id="930089.W6XIJ6"/>
<evidence type="ECO:0000313" key="3">
    <source>
        <dbReference type="Proteomes" id="UP000053841"/>
    </source>
</evidence>
<dbReference type="PANTHER" id="PTHR36181">
    <property type="entry name" value="INTRON-ENCODED ENDONUCLEASE AI3-RELATED"/>
    <property type="match status" value="1"/>
</dbReference>
<evidence type="ECO:0000313" key="2">
    <source>
        <dbReference type="EMBL" id="EUC26922.1"/>
    </source>
</evidence>